<protein>
    <recommendedName>
        <fullName evidence="7">Strictosidine synthase conserved region domain-containing protein</fullName>
    </recommendedName>
</protein>
<dbReference type="InterPro" id="IPR011042">
    <property type="entry name" value="6-blade_b-propeller_TolB-like"/>
</dbReference>
<dbReference type="GO" id="GO:0016787">
    <property type="term" value="F:hydrolase activity"/>
    <property type="evidence" value="ECO:0007669"/>
    <property type="project" value="TreeGrafter"/>
</dbReference>
<keyword evidence="6" id="KW-0732">Signal</keyword>
<keyword evidence="3" id="KW-0597">Phosphoprotein</keyword>
<evidence type="ECO:0000256" key="2">
    <source>
        <dbReference type="ARBA" id="ARBA00009191"/>
    </source>
</evidence>
<dbReference type="GO" id="GO:0012505">
    <property type="term" value="C:endomembrane system"/>
    <property type="evidence" value="ECO:0007669"/>
    <property type="project" value="TreeGrafter"/>
</dbReference>
<sequence length="379" mass="42691">MGVPAIFKLVVYAFVTAIFTSYKEPLGAEEWGRRYTNLVSQSPIDPIPLFLPEHPAARGVYAHNNILQNLTKLGDGLLLFPEDLALDPTETFLYVTNEDGWIKKYYFADAKVENWTYVGGRPLGIALDNAHNVLVCEPIQGQLIQISKDTGAKTILTTEAEGVKFGLIDEVIVASDGLIYFTDATSKYPLATWWYDVLEARPHGRVMVYNPVTKSTKVLIKDLQFANGITLSKSEEHLIFCETTRARVNKHYLKGPKKGKTETFIDNLPGHPDNIHRNKAGDRFYFAMLGNRNALTDFVFQTPILKHLLAWDNKLWGLFSNMPYIARFLEVDEHGKPLRFYEDSTGKITGMITTAVPSDDGHIYIGGLRDNFVGRVKML</sequence>
<dbReference type="EMBL" id="CM026431">
    <property type="protein sequence ID" value="KAG0558573.1"/>
    <property type="molecule type" value="Genomic_DNA"/>
</dbReference>
<evidence type="ECO:0000256" key="4">
    <source>
        <dbReference type="ARBA" id="ARBA00022554"/>
    </source>
</evidence>
<dbReference type="SUPFAM" id="SSF63829">
    <property type="entry name" value="Calcium-dependent phosphotriesterase"/>
    <property type="match status" value="1"/>
</dbReference>
<evidence type="ECO:0000313" key="9">
    <source>
        <dbReference type="Proteomes" id="UP000822688"/>
    </source>
</evidence>
<proteinExistence type="inferred from homology"/>
<dbReference type="Pfam" id="PF20067">
    <property type="entry name" value="SSL_N"/>
    <property type="match status" value="1"/>
</dbReference>
<accession>A0A8T0GHS7</accession>
<comment type="subcellular location">
    <subcellularLocation>
        <location evidence="1">Vacuole</location>
    </subcellularLocation>
</comment>
<evidence type="ECO:0000256" key="3">
    <source>
        <dbReference type="ARBA" id="ARBA00022553"/>
    </source>
</evidence>
<evidence type="ECO:0000259" key="7">
    <source>
        <dbReference type="Pfam" id="PF03088"/>
    </source>
</evidence>
<feature type="domain" description="Strictosidine synthase conserved region" evidence="7">
    <location>
        <begin position="170"/>
        <end position="256"/>
    </location>
</feature>
<name>A0A8T0GHS7_CERPU</name>
<dbReference type="PANTHER" id="PTHR10426:SF88">
    <property type="entry name" value="ADIPOCYTE PLASMA MEMBRANE-ASSOCIATED PROTEIN HEMOMUCIN-RELATED"/>
    <property type="match status" value="1"/>
</dbReference>
<evidence type="ECO:0000256" key="1">
    <source>
        <dbReference type="ARBA" id="ARBA00004116"/>
    </source>
</evidence>
<keyword evidence="9" id="KW-1185">Reference proteome</keyword>
<dbReference type="Pfam" id="PF03088">
    <property type="entry name" value="Str_synth"/>
    <property type="match status" value="1"/>
</dbReference>
<organism evidence="8 9">
    <name type="scientific">Ceratodon purpureus</name>
    <name type="common">Fire moss</name>
    <name type="synonym">Dicranum purpureum</name>
    <dbReference type="NCBI Taxonomy" id="3225"/>
    <lineage>
        <taxon>Eukaryota</taxon>
        <taxon>Viridiplantae</taxon>
        <taxon>Streptophyta</taxon>
        <taxon>Embryophyta</taxon>
        <taxon>Bryophyta</taxon>
        <taxon>Bryophytina</taxon>
        <taxon>Bryopsida</taxon>
        <taxon>Dicranidae</taxon>
        <taxon>Pseudoditrichales</taxon>
        <taxon>Ditrichaceae</taxon>
        <taxon>Ceratodon</taxon>
    </lineage>
</organism>
<evidence type="ECO:0000256" key="5">
    <source>
        <dbReference type="ARBA" id="ARBA00023180"/>
    </source>
</evidence>
<dbReference type="GO" id="GO:0005773">
    <property type="term" value="C:vacuole"/>
    <property type="evidence" value="ECO:0007669"/>
    <property type="project" value="UniProtKB-SubCell"/>
</dbReference>
<dbReference type="Gene3D" id="2.120.10.30">
    <property type="entry name" value="TolB, C-terminal domain"/>
    <property type="match status" value="1"/>
</dbReference>
<gene>
    <name evidence="8" type="ORF">KC19_10G039000</name>
</gene>
<comment type="caution">
    <text evidence="8">The sequence shown here is derived from an EMBL/GenBank/DDBJ whole genome shotgun (WGS) entry which is preliminary data.</text>
</comment>
<dbReference type="Proteomes" id="UP000822688">
    <property type="component" value="Chromosome 10"/>
</dbReference>
<dbReference type="InterPro" id="IPR018119">
    <property type="entry name" value="Strictosidine_synth_cons-reg"/>
</dbReference>
<reference evidence="8" key="1">
    <citation type="submission" date="2020-06" db="EMBL/GenBank/DDBJ databases">
        <title>WGS assembly of Ceratodon purpureus strain R40.</title>
        <authorList>
            <person name="Carey S.B."/>
            <person name="Jenkins J."/>
            <person name="Shu S."/>
            <person name="Lovell J.T."/>
            <person name="Sreedasyam A."/>
            <person name="Maumus F."/>
            <person name="Tiley G.P."/>
            <person name="Fernandez-Pozo N."/>
            <person name="Barry K."/>
            <person name="Chen C."/>
            <person name="Wang M."/>
            <person name="Lipzen A."/>
            <person name="Daum C."/>
            <person name="Saski C.A."/>
            <person name="Payton A.C."/>
            <person name="Mcbreen J.C."/>
            <person name="Conrad R.E."/>
            <person name="Kollar L.M."/>
            <person name="Olsson S."/>
            <person name="Huttunen S."/>
            <person name="Landis J.B."/>
            <person name="Wickett N.J."/>
            <person name="Johnson M.G."/>
            <person name="Rensing S.A."/>
            <person name="Grimwood J."/>
            <person name="Schmutz J."/>
            <person name="Mcdaniel S.F."/>
        </authorList>
    </citation>
    <scope>NUCLEOTIDE SEQUENCE</scope>
    <source>
        <strain evidence="8">R40</strain>
    </source>
</reference>
<dbReference type="PANTHER" id="PTHR10426">
    <property type="entry name" value="STRICTOSIDINE SYNTHASE-RELATED"/>
    <property type="match status" value="1"/>
</dbReference>
<comment type="similarity">
    <text evidence="2">Belongs to the strictosidine synthase family.</text>
</comment>
<feature type="signal peptide" evidence="6">
    <location>
        <begin position="1"/>
        <end position="17"/>
    </location>
</feature>
<evidence type="ECO:0000256" key="6">
    <source>
        <dbReference type="SAM" id="SignalP"/>
    </source>
</evidence>
<evidence type="ECO:0000313" key="8">
    <source>
        <dbReference type="EMBL" id="KAG0558573.1"/>
    </source>
</evidence>
<feature type="chain" id="PRO_5035946976" description="Strictosidine synthase conserved region domain-containing protein" evidence="6">
    <location>
        <begin position="18"/>
        <end position="379"/>
    </location>
</feature>
<dbReference type="AlphaFoldDB" id="A0A8T0GHS7"/>
<keyword evidence="5" id="KW-0325">Glycoprotein</keyword>
<keyword evidence="4" id="KW-0926">Vacuole</keyword>
<dbReference type="FunFam" id="2.120.10.30:FF:000066">
    <property type="entry name" value="ABC transporter permease protein"/>
    <property type="match status" value="1"/>
</dbReference>